<dbReference type="Proteomes" id="UP000594688">
    <property type="component" value="Chromosome"/>
</dbReference>
<gene>
    <name evidence="1" type="ORF">G3M70_07120</name>
</gene>
<dbReference type="KEGG" id="nli:G3M70_07120"/>
<name>A0A7T0BVA0_9BACT</name>
<dbReference type="Pfam" id="PF13412">
    <property type="entry name" value="HTH_24"/>
    <property type="match status" value="1"/>
</dbReference>
<protein>
    <submittedName>
        <fullName evidence="1">Winged helix-turn-helix domain-containing protein</fullName>
    </submittedName>
</protein>
<sequence length="159" mass="18475">MKFNQVIQVLIDKKTPRITLAELAEKTGFTEKYCKRVLKEVMNAGLARFDNRAEKEFYVIGSRQKLKGLLKTLQRPNKNRDKIWHAIRILKPVFNRKSLSEISSVNPHTVDDYLKVLAHHKIIVKVDRGRHGTNWQLIKDLGPQRPVLSEKPKKKEGVK</sequence>
<dbReference type="EMBL" id="CP048685">
    <property type="protein sequence ID" value="QPJ61667.1"/>
    <property type="molecule type" value="Genomic_DNA"/>
</dbReference>
<reference evidence="1 2" key="1">
    <citation type="submission" date="2020-02" db="EMBL/GenBank/DDBJ databases">
        <title>Genomic and physiological characterization of two novel Nitrospinaceae genera.</title>
        <authorList>
            <person name="Mueller A.J."/>
            <person name="Jung M.-Y."/>
            <person name="Strachan C.R."/>
            <person name="Herbold C.W."/>
            <person name="Kirkegaard R.H."/>
            <person name="Daims H."/>
        </authorList>
    </citation>
    <scope>NUCLEOTIDE SEQUENCE [LARGE SCALE GENOMIC DNA]</scope>
    <source>
        <strain evidence="1">EB</strain>
    </source>
</reference>
<dbReference type="AlphaFoldDB" id="A0A7T0BVA0"/>
<proteinExistence type="predicted"/>
<evidence type="ECO:0000313" key="2">
    <source>
        <dbReference type="Proteomes" id="UP000594688"/>
    </source>
</evidence>
<evidence type="ECO:0000313" key="1">
    <source>
        <dbReference type="EMBL" id="QPJ61667.1"/>
    </source>
</evidence>
<organism evidence="1 2">
    <name type="scientific">Candidatus Nitronauta litoralis</name>
    <dbReference type="NCBI Taxonomy" id="2705533"/>
    <lineage>
        <taxon>Bacteria</taxon>
        <taxon>Pseudomonadati</taxon>
        <taxon>Nitrospinota/Tectimicrobiota group</taxon>
        <taxon>Nitrospinota</taxon>
        <taxon>Nitrospinia</taxon>
        <taxon>Nitrospinales</taxon>
        <taxon>Nitrospinaceae</taxon>
        <taxon>Candidatus Nitronauta</taxon>
    </lineage>
</organism>
<accession>A0A7T0BVA0</accession>